<accession>A0A454XTG7</accession>
<sequence>MPPRRRVPPSRSSDPVDVPSDTVARRTAASPAPLPSDVTPERTEAQIELLGELTHDLRADVELALDSTAEERKNISSRCQETLAKIRRAQCAALSGLEHLRDKTGERNVEVNRARTRAGTIAYETATLERELRDFEREDGASGSVKGVDLMDRGEYEADARARGLDTEAADEYDEMKKRLAHELIVRKELVERQKALTLELAEVKAAIEERKKTLSGDPGAIKAMKRHAEELRRKFDLPYTTTETLDKQVAVLPGPLYILYAQLKHAQQMGEDIRVQILGREADAEAYEEAMENPTATDDGNVRDERDGHKRQRGGRGGRGRGGRGMKLSSSTYAEHPLRIELDGVGGRKVIFNYLTKLHMVIARANPGKDDALKDLFPGDDGSATPNHAIEIVESDFTFDESCTGYGGKPYKWAQDLAGMSFLPSVPRSRAMIEKENLDGKAVTSKARVMDVLRAIRERFDQKKSEDAAPGSKKRERKD</sequence>
<evidence type="ECO:0000313" key="6">
    <source>
        <dbReference type="EMBL" id="OUS43454.1"/>
    </source>
</evidence>
<evidence type="ECO:0000256" key="2">
    <source>
        <dbReference type="ARBA" id="ARBA00008044"/>
    </source>
</evidence>
<protein>
    <submittedName>
        <fullName evidence="6">Fms-interacting protein-domain-containing protein</fullName>
    </submittedName>
    <submittedName>
        <fullName evidence="5">THO complex, subunit 5</fullName>
    </submittedName>
</protein>
<dbReference type="GeneID" id="9832351"/>
<evidence type="ECO:0000256" key="3">
    <source>
        <dbReference type="ARBA" id="ARBA00023242"/>
    </source>
</evidence>
<evidence type="ECO:0000313" key="5">
    <source>
        <dbReference type="EMBL" id="CAL56007.1"/>
    </source>
</evidence>
<dbReference type="EMBL" id="CAID01000010">
    <property type="protein sequence ID" value="CAL56007.1"/>
    <property type="molecule type" value="Genomic_DNA"/>
</dbReference>
<dbReference type="PANTHER" id="PTHR13375:SF3">
    <property type="entry name" value="THO COMPLEX SUBUNIT 5 HOMOLOG"/>
    <property type="match status" value="1"/>
</dbReference>
<gene>
    <name evidence="6" type="ORF">BE221DRAFT_194891</name>
    <name evidence="5" type="ORF">OT_ostta10g00510</name>
</gene>
<dbReference type="AlphaFoldDB" id="Q010M5"/>
<evidence type="ECO:0000256" key="4">
    <source>
        <dbReference type="SAM" id="MobiDB-lite"/>
    </source>
</evidence>
<dbReference type="OMA" id="SKYPNID"/>
<keyword evidence="3" id="KW-0539">Nucleus</keyword>
<feature type="compositionally biased region" description="Basic residues" evidence="4">
    <location>
        <begin position="310"/>
        <end position="325"/>
    </location>
</feature>
<feature type="region of interest" description="Disordered" evidence="4">
    <location>
        <begin position="1"/>
        <end position="42"/>
    </location>
</feature>
<comment type="similarity">
    <text evidence="2">Belongs to the THOC5 family.</text>
</comment>
<reference evidence="5 7" key="1">
    <citation type="journal article" date="2006" name="Proc. Natl. Acad. Sci. U.S.A.">
        <title>Genome analysis of the smallest free-living eukaryote Ostreococcus tauri unveils many unique features.</title>
        <authorList>
            <person name="Derelle E."/>
            <person name="Ferraz C."/>
            <person name="Rombauts S."/>
            <person name="Rouze P."/>
            <person name="Worden A.Z."/>
            <person name="Robbens S."/>
            <person name="Partensky F."/>
            <person name="Degroeve S."/>
            <person name="Echeynie S."/>
            <person name="Cooke R."/>
            <person name="Saeys Y."/>
            <person name="Wuyts J."/>
            <person name="Jabbari K."/>
            <person name="Bowler C."/>
            <person name="Panaud O."/>
            <person name="Piegu B."/>
            <person name="Ball S.G."/>
            <person name="Ral J.-P."/>
            <person name="Bouget F.-Y."/>
            <person name="Piganeau G."/>
            <person name="De Baets B."/>
            <person name="Picard A."/>
            <person name="Delseny M."/>
            <person name="Demaille J."/>
            <person name="Van de Peer Y."/>
            <person name="Moreau H."/>
        </authorList>
    </citation>
    <scope>NUCLEOTIDE SEQUENCE [LARGE SCALE GENOMIC DNA]</scope>
    <source>
        <strain evidence="5 7">OTTH0595</strain>
    </source>
</reference>
<dbReference type="EMBL" id="KZ155832">
    <property type="protein sequence ID" value="OUS43454.1"/>
    <property type="molecule type" value="Genomic_DNA"/>
</dbReference>
<accession>Q010M5</accession>
<feature type="compositionally biased region" description="Low complexity" evidence="4">
    <location>
        <begin position="9"/>
        <end position="21"/>
    </location>
</feature>
<keyword evidence="7" id="KW-1185">Reference proteome</keyword>
<dbReference type="PANTHER" id="PTHR13375">
    <property type="entry name" value="FMS INTERACTING PROTEIN"/>
    <property type="match status" value="1"/>
</dbReference>
<reference evidence="5" key="2">
    <citation type="journal article" date="2014" name="BMC Genomics">
        <title>An improved genome of the model marine alga Ostreococcus tauri unfolds by assessing Illumina de novo assemblies.</title>
        <authorList>
            <person name="Blanc-Mathieu R."/>
            <person name="Verhelst B."/>
            <person name="Derelle E."/>
            <person name="Rombauts S."/>
            <person name="Bouget F.Y."/>
            <person name="Carre I."/>
            <person name="Chateau A."/>
            <person name="Eyre-Walker A."/>
            <person name="Grimsley N."/>
            <person name="Moreau H."/>
            <person name="Piegu B."/>
            <person name="Rivals E."/>
            <person name="Schackwitz W."/>
            <person name="Van de Peer Y."/>
            <person name="Piganeau G."/>
        </authorList>
    </citation>
    <scope>NUCLEOTIDE SEQUENCE</scope>
    <source>
        <strain evidence="5">RCC4221</strain>
    </source>
</reference>
<feature type="region of interest" description="Disordered" evidence="4">
    <location>
        <begin position="461"/>
        <end position="480"/>
    </location>
</feature>
<reference evidence="6" key="3">
    <citation type="submission" date="2017-04" db="EMBL/GenBank/DDBJ databases">
        <title>Population genomics of picophytoplankton unveils novel chromosome hypervariability.</title>
        <authorList>
            <consortium name="DOE Joint Genome Institute"/>
            <person name="Blanc-Mathieu R."/>
            <person name="Krasovec M."/>
            <person name="Hebrard M."/>
            <person name="Yau S."/>
            <person name="Desgranges E."/>
            <person name="Martin J."/>
            <person name="Schackwitz W."/>
            <person name="Kuo A."/>
            <person name="Salin G."/>
            <person name="Donnadieu C."/>
            <person name="Desdevises Y."/>
            <person name="Sanchez-Ferandin S."/>
            <person name="Moreau H."/>
            <person name="Rivals E."/>
            <person name="Grigoriev I.V."/>
            <person name="Grimsley N."/>
            <person name="Eyre-Walker A."/>
            <person name="Piganeau G."/>
        </authorList>
    </citation>
    <scope>NUCLEOTIDE SEQUENCE [LARGE SCALE GENOMIC DNA]</scope>
    <source>
        <strain evidence="6">RCC 1115</strain>
    </source>
</reference>
<dbReference type="Proteomes" id="UP000195557">
    <property type="component" value="Unassembled WGS sequence"/>
</dbReference>
<dbReference type="InterPro" id="IPR019163">
    <property type="entry name" value="THO_Thoc5"/>
</dbReference>
<evidence type="ECO:0000313" key="7">
    <source>
        <dbReference type="Proteomes" id="UP000009170"/>
    </source>
</evidence>
<dbReference type="KEGG" id="ota:OT_ostta10g00510"/>
<comment type="subcellular location">
    <subcellularLocation>
        <location evidence="1">Nucleus</location>
    </subcellularLocation>
</comment>
<organism evidence="5 7">
    <name type="scientific">Ostreococcus tauri</name>
    <name type="common">Marine green alga</name>
    <dbReference type="NCBI Taxonomy" id="70448"/>
    <lineage>
        <taxon>Eukaryota</taxon>
        <taxon>Viridiplantae</taxon>
        <taxon>Chlorophyta</taxon>
        <taxon>Mamiellophyceae</taxon>
        <taxon>Mamiellales</taxon>
        <taxon>Bathycoccaceae</taxon>
        <taxon>Ostreococcus</taxon>
    </lineage>
</organism>
<evidence type="ECO:0000256" key="1">
    <source>
        <dbReference type="ARBA" id="ARBA00004123"/>
    </source>
</evidence>
<dbReference type="RefSeq" id="XP_003081485.1">
    <property type="nucleotide sequence ID" value="XM_003081437.1"/>
</dbReference>
<dbReference type="STRING" id="70448.Q010M5"/>
<dbReference type="Pfam" id="PF09766">
    <property type="entry name" value="FmiP_Thoc5"/>
    <property type="match status" value="1"/>
</dbReference>
<dbReference type="InParanoid" id="Q010M5"/>
<dbReference type="GO" id="GO:0003729">
    <property type="term" value="F:mRNA binding"/>
    <property type="evidence" value="ECO:0007669"/>
    <property type="project" value="TreeGrafter"/>
</dbReference>
<dbReference type="GO" id="GO:0000445">
    <property type="term" value="C:THO complex part of transcription export complex"/>
    <property type="evidence" value="ECO:0007669"/>
    <property type="project" value="TreeGrafter"/>
</dbReference>
<feature type="region of interest" description="Disordered" evidence="4">
    <location>
        <begin position="289"/>
        <end position="331"/>
    </location>
</feature>
<name>Q010M5_OSTTA</name>
<dbReference type="OrthoDB" id="20582at2759"/>
<proteinExistence type="inferred from homology"/>
<dbReference type="GO" id="GO:0006406">
    <property type="term" value="P:mRNA export from nucleus"/>
    <property type="evidence" value="ECO:0007669"/>
    <property type="project" value="TreeGrafter"/>
</dbReference>
<dbReference type="FunCoup" id="Q010M5">
    <property type="interactions" value="1773"/>
</dbReference>
<accession>A0A1Y5I5H4</accession>
<dbReference type="Proteomes" id="UP000009170">
    <property type="component" value="Unassembled WGS sequence"/>
</dbReference>